<organism evidence="3 4">
    <name type="scientific">Bifidobacterium pseudocatenulatum</name>
    <dbReference type="NCBI Taxonomy" id="28026"/>
    <lineage>
        <taxon>Bacteria</taxon>
        <taxon>Bacillati</taxon>
        <taxon>Actinomycetota</taxon>
        <taxon>Actinomycetes</taxon>
        <taxon>Bifidobacteriales</taxon>
        <taxon>Bifidobacteriaceae</taxon>
        <taxon>Bifidobacterium</taxon>
    </lineage>
</organism>
<sequence>MDQHVGEVARILAKKQFKKLPVVDGDGRLVGVIRRKSVMEHAFDALFPKDDR</sequence>
<dbReference type="InterPro" id="IPR046342">
    <property type="entry name" value="CBS_dom_sf"/>
</dbReference>
<evidence type="ECO:0000313" key="4">
    <source>
        <dbReference type="Proteomes" id="UP000284163"/>
    </source>
</evidence>
<dbReference type="Pfam" id="PF00571">
    <property type="entry name" value="CBS"/>
    <property type="match status" value="1"/>
</dbReference>
<keyword evidence="1" id="KW-0129">CBS domain</keyword>
<evidence type="ECO:0000313" key="3">
    <source>
        <dbReference type="EMBL" id="RGY77966.1"/>
    </source>
</evidence>
<comment type="caution">
    <text evidence="3">The sequence shown here is derived from an EMBL/GenBank/DDBJ whole genome shotgun (WGS) entry which is preliminary data.</text>
</comment>
<dbReference type="InterPro" id="IPR000644">
    <property type="entry name" value="CBS_dom"/>
</dbReference>
<dbReference type="Gene3D" id="3.10.580.10">
    <property type="entry name" value="CBS-domain"/>
    <property type="match status" value="1"/>
</dbReference>
<dbReference type="AlphaFoldDB" id="A0A413KEF1"/>
<accession>A0A413KEF1</accession>
<evidence type="ECO:0000256" key="1">
    <source>
        <dbReference type="PROSITE-ProRule" id="PRU00703"/>
    </source>
</evidence>
<feature type="domain" description="CBS" evidence="2">
    <location>
        <begin position="1"/>
        <end position="49"/>
    </location>
</feature>
<reference evidence="3 4" key="1">
    <citation type="submission" date="2018-08" db="EMBL/GenBank/DDBJ databases">
        <title>A genome reference for cultivated species of the human gut microbiota.</title>
        <authorList>
            <person name="Zou Y."/>
            <person name="Xue W."/>
            <person name="Luo G."/>
        </authorList>
    </citation>
    <scope>NUCLEOTIDE SEQUENCE [LARGE SCALE GENOMIC DNA]</scope>
    <source>
        <strain evidence="3 4">CF01-1</strain>
    </source>
</reference>
<dbReference type="SUPFAM" id="SSF54631">
    <property type="entry name" value="CBS-domain pair"/>
    <property type="match status" value="1"/>
</dbReference>
<dbReference type="PROSITE" id="PS51371">
    <property type="entry name" value="CBS"/>
    <property type="match status" value="1"/>
</dbReference>
<name>A0A413KEF1_BIFPS</name>
<dbReference type="EMBL" id="QSDK01000001">
    <property type="protein sequence ID" value="RGY77966.1"/>
    <property type="molecule type" value="Genomic_DNA"/>
</dbReference>
<gene>
    <name evidence="3" type="ORF">DXA22_00950</name>
</gene>
<proteinExistence type="predicted"/>
<dbReference type="Proteomes" id="UP000284163">
    <property type="component" value="Unassembled WGS sequence"/>
</dbReference>
<evidence type="ECO:0000259" key="2">
    <source>
        <dbReference type="PROSITE" id="PS51371"/>
    </source>
</evidence>
<protein>
    <submittedName>
        <fullName evidence="3">CBS domain-containing protein</fullName>
    </submittedName>
</protein>